<evidence type="ECO:0000256" key="3">
    <source>
        <dbReference type="ARBA" id="ARBA00023002"/>
    </source>
</evidence>
<dbReference type="InterPro" id="IPR008927">
    <property type="entry name" value="6-PGluconate_DH-like_C_sf"/>
</dbReference>
<evidence type="ECO:0000259" key="10">
    <source>
        <dbReference type="Pfam" id="PF07479"/>
    </source>
</evidence>
<dbReference type="PANTHER" id="PTHR11728:SF1">
    <property type="entry name" value="GLYCEROL-3-PHOSPHATE DEHYDROGENASE [NAD(+)] 2, CHLOROPLASTIC"/>
    <property type="match status" value="1"/>
</dbReference>
<dbReference type="Pfam" id="PF07479">
    <property type="entry name" value="NAD_Gly3P_dh_C"/>
    <property type="match status" value="1"/>
</dbReference>
<dbReference type="InterPro" id="IPR011128">
    <property type="entry name" value="G3P_DH_NAD-dep_N"/>
</dbReference>
<gene>
    <name evidence="11" type="ORF">IAD20_05320</name>
</gene>
<organism evidence="11 12">
    <name type="scientific">Candidatus Scatocola faecipullorum</name>
    <dbReference type="NCBI Taxonomy" id="2840917"/>
    <lineage>
        <taxon>Bacteria</taxon>
        <taxon>Pseudomonadati</taxon>
        <taxon>Pseudomonadota</taxon>
        <taxon>Alphaproteobacteria</taxon>
        <taxon>Rhodospirillales</taxon>
        <taxon>Rhodospirillaceae</taxon>
        <taxon>Rhodospirillaceae incertae sedis</taxon>
        <taxon>Candidatus Scatocola</taxon>
    </lineage>
</organism>
<feature type="domain" description="Glycerol-3-phosphate dehydrogenase NAD-dependent N-terminal" evidence="9">
    <location>
        <begin position="3"/>
        <end position="156"/>
    </location>
</feature>
<keyword evidence="2" id="KW-0444">Lipid biosynthesis</keyword>
<comment type="similarity">
    <text evidence="1">Belongs to the NAD-dependent glycerol-3-phosphate dehydrogenase family.</text>
</comment>
<dbReference type="AlphaFoldDB" id="A0A9D1SBG9"/>
<accession>A0A9D1SBG9</accession>
<reference evidence="11" key="2">
    <citation type="journal article" date="2021" name="PeerJ">
        <title>Extensive microbial diversity within the chicken gut microbiome revealed by metagenomics and culture.</title>
        <authorList>
            <person name="Gilroy R."/>
            <person name="Ravi A."/>
            <person name="Getino M."/>
            <person name="Pursley I."/>
            <person name="Horton D.L."/>
            <person name="Alikhan N.F."/>
            <person name="Baker D."/>
            <person name="Gharbi K."/>
            <person name="Hall N."/>
            <person name="Watson M."/>
            <person name="Adriaenssens E.M."/>
            <person name="Foster-Nyarko E."/>
            <person name="Jarju S."/>
            <person name="Secka A."/>
            <person name="Antonio M."/>
            <person name="Oren A."/>
            <person name="Chaudhuri R.R."/>
            <person name="La Ragione R."/>
            <person name="Hildebrand F."/>
            <person name="Pallen M.J."/>
        </authorList>
    </citation>
    <scope>NUCLEOTIDE SEQUENCE</scope>
    <source>
        <strain evidence="11">ChiW3-316</strain>
    </source>
</reference>
<evidence type="ECO:0000256" key="1">
    <source>
        <dbReference type="ARBA" id="ARBA00011009"/>
    </source>
</evidence>
<feature type="active site" description="Proton acceptor" evidence="7">
    <location>
        <position position="188"/>
    </location>
</feature>
<keyword evidence="6" id="KW-1208">Phospholipid metabolism</keyword>
<keyword evidence="5" id="KW-0594">Phospholipid biosynthesis</keyword>
<dbReference type="EMBL" id="DVNC01000034">
    <property type="protein sequence ID" value="HIU53482.1"/>
    <property type="molecule type" value="Genomic_DNA"/>
</dbReference>
<dbReference type="Pfam" id="PF01210">
    <property type="entry name" value="NAD_Gly3P_dh_N"/>
    <property type="match status" value="1"/>
</dbReference>
<dbReference type="InterPro" id="IPR013328">
    <property type="entry name" value="6PGD_dom2"/>
</dbReference>
<dbReference type="GO" id="GO:0047952">
    <property type="term" value="F:glycerol-3-phosphate dehydrogenase [NAD(P)+] activity"/>
    <property type="evidence" value="ECO:0007669"/>
    <property type="project" value="TreeGrafter"/>
</dbReference>
<evidence type="ECO:0000256" key="4">
    <source>
        <dbReference type="ARBA" id="ARBA00023098"/>
    </source>
</evidence>
<dbReference type="Proteomes" id="UP000824107">
    <property type="component" value="Unassembled WGS sequence"/>
</dbReference>
<dbReference type="InterPro" id="IPR036291">
    <property type="entry name" value="NAD(P)-bd_dom_sf"/>
</dbReference>
<reference evidence="11" key="1">
    <citation type="submission" date="2020-10" db="EMBL/GenBank/DDBJ databases">
        <authorList>
            <person name="Gilroy R."/>
        </authorList>
    </citation>
    <scope>NUCLEOTIDE SEQUENCE</scope>
    <source>
        <strain evidence="11">ChiW3-316</strain>
    </source>
</reference>
<dbReference type="GO" id="GO:0051287">
    <property type="term" value="F:NAD binding"/>
    <property type="evidence" value="ECO:0007669"/>
    <property type="project" value="InterPro"/>
</dbReference>
<evidence type="ECO:0000313" key="11">
    <source>
        <dbReference type="EMBL" id="HIU53482.1"/>
    </source>
</evidence>
<dbReference type="GO" id="GO:0005975">
    <property type="term" value="P:carbohydrate metabolic process"/>
    <property type="evidence" value="ECO:0007669"/>
    <property type="project" value="InterPro"/>
</dbReference>
<dbReference type="PANTHER" id="PTHR11728">
    <property type="entry name" value="GLYCEROL-3-PHOSPHATE DEHYDROGENASE"/>
    <property type="match status" value="1"/>
</dbReference>
<sequence length="325" mass="36142">MKKISLIGCGRWGTFLGWYAGNYCGFEKVDMYDIPTSPNFIELRDTRKNPYLTLSDNMELHDKLADVLGNEIIIVSIGCQHFRGLCRELNAFDLSGKTFLLAMKGLETPSAAIMHDIMKQEIKQDIHIAVLAGPGHVQDYMKKVPSCAVIDSYEEATKDMLIKNLQSDLIRFYYGSDLIGNQVGAALKNVIGLAAGILDGLEWYGLKGALMARAPIEVGRLIGYFGGNPHTAYGLAHLGDYEATLFSKHSHNRMFGEKFARGEDFGKLAEGVPTLEAVKTIADAKGIDMPICQALYKVIYEKADIKETIRGMFNRDLKQEFDHIC</sequence>
<dbReference type="Gene3D" id="1.10.1040.10">
    <property type="entry name" value="N-(1-d-carboxylethyl)-l-norvaline Dehydrogenase, domain 2"/>
    <property type="match status" value="1"/>
</dbReference>
<feature type="binding site" evidence="8">
    <location>
        <position position="267"/>
    </location>
    <ligand>
        <name>NAD(+)</name>
        <dbReference type="ChEBI" id="CHEBI:57540"/>
    </ligand>
</feature>
<feature type="domain" description="Glycerol-3-phosphate dehydrogenase NAD-dependent C-terminal" evidence="10">
    <location>
        <begin position="177"/>
        <end position="309"/>
    </location>
</feature>
<name>A0A9D1SBG9_9PROT</name>
<evidence type="ECO:0000256" key="7">
    <source>
        <dbReference type="PIRSR" id="PIRSR000114-1"/>
    </source>
</evidence>
<dbReference type="GO" id="GO:0046168">
    <property type="term" value="P:glycerol-3-phosphate catabolic process"/>
    <property type="evidence" value="ECO:0007669"/>
    <property type="project" value="InterPro"/>
</dbReference>
<evidence type="ECO:0000256" key="8">
    <source>
        <dbReference type="PIRSR" id="PIRSR000114-3"/>
    </source>
</evidence>
<keyword evidence="8" id="KW-0520">NAD</keyword>
<feature type="binding site" evidence="8">
    <location>
        <begin position="8"/>
        <end position="13"/>
    </location>
    <ligand>
        <name>NAD(+)</name>
        <dbReference type="ChEBI" id="CHEBI:57540"/>
    </ligand>
</feature>
<evidence type="ECO:0000256" key="5">
    <source>
        <dbReference type="ARBA" id="ARBA00023209"/>
    </source>
</evidence>
<dbReference type="GO" id="GO:0005829">
    <property type="term" value="C:cytosol"/>
    <property type="evidence" value="ECO:0007669"/>
    <property type="project" value="TreeGrafter"/>
</dbReference>
<protein>
    <submittedName>
        <fullName evidence="11">Glycerol-3-phosphate dehydrogenase</fullName>
    </submittedName>
</protein>
<dbReference type="SUPFAM" id="SSF48179">
    <property type="entry name" value="6-phosphogluconate dehydrogenase C-terminal domain-like"/>
    <property type="match status" value="1"/>
</dbReference>
<comment type="caution">
    <text evidence="11">The sequence shown here is derived from an EMBL/GenBank/DDBJ whole genome shotgun (WGS) entry which is preliminary data.</text>
</comment>
<dbReference type="InterPro" id="IPR006109">
    <property type="entry name" value="G3P_DH_NAD-dep_C"/>
</dbReference>
<keyword evidence="3" id="KW-0560">Oxidoreductase</keyword>
<dbReference type="SUPFAM" id="SSF51735">
    <property type="entry name" value="NAD(P)-binding Rossmann-fold domains"/>
    <property type="match status" value="1"/>
</dbReference>
<evidence type="ECO:0000259" key="9">
    <source>
        <dbReference type="Pfam" id="PF01210"/>
    </source>
</evidence>
<dbReference type="Gene3D" id="3.40.50.720">
    <property type="entry name" value="NAD(P)-binding Rossmann-like Domain"/>
    <property type="match status" value="1"/>
</dbReference>
<evidence type="ECO:0000313" key="12">
    <source>
        <dbReference type="Proteomes" id="UP000824107"/>
    </source>
</evidence>
<dbReference type="InterPro" id="IPR006168">
    <property type="entry name" value="G3P_DH_NAD-dep"/>
</dbReference>
<keyword evidence="4" id="KW-0443">Lipid metabolism</keyword>
<evidence type="ECO:0000256" key="6">
    <source>
        <dbReference type="ARBA" id="ARBA00023264"/>
    </source>
</evidence>
<dbReference type="PIRSF" id="PIRSF000114">
    <property type="entry name" value="Glycerol-3-P_dh"/>
    <property type="match status" value="1"/>
</dbReference>
<evidence type="ECO:0000256" key="2">
    <source>
        <dbReference type="ARBA" id="ARBA00022516"/>
    </source>
</evidence>
<proteinExistence type="inferred from homology"/>
<dbReference type="GO" id="GO:0008654">
    <property type="term" value="P:phospholipid biosynthetic process"/>
    <property type="evidence" value="ECO:0007669"/>
    <property type="project" value="UniProtKB-KW"/>
</dbReference>